<dbReference type="Proteomes" id="UP001555342">
    <property type="component" value="Unassembled WGS sequence"/>
</dbReference>
<sequence length="278" mass="31571">MGTSAISHLKYDLDNYAIALKRVANLAASFFLEDAIIRMKYIKEIDDYINEMNYRFQQTFDPNERMRIVNDVKAEADMAEREYQLLRQGDYTKYFSTEIFEDQGVLKYAKIGGGVVAGGAQIYSGSVLVNVGRRLNSKSFKSIGVMLIAHGANNMYESISPILFEHSKAGYLRRFYRKSANVLGYDNNTGDWIYSAADLAVTIIAAVDTPVLVQNRNRLIPKGWFEKPGTGRLFNSINQDYIPKLQKMNKAMKFFQIGNSGYKVTTELILGGYKYQDE</sequence>
<dbReference type="Pfam" id="PF13988">
    <property type="entry name" value="DUF4225"/>
    <property type="match status" value="1"/>
</dbReference>
<dbReference type="EMBL" id="JBFMVT010000002">
    <property type="protein sequence ID" value="MEW7314607.1"/>
    <property type="molecule type" value="Genomic_DNA"/>
</dbReference>
<keyword evidence="2" id="KW-1185">Reference proteome</keyword>
<name>A0ABV3NYH6_9ENTR</name>
<reference evidence="1 2" key="1">
    <citation type="submission" date="2024-07" db="EMBL/GenBank/DDBJ databases">
        <authorList>
            <person name="Wang L."/>
        </authorList>
    </citation>
    <scope>NUCLEOTIDE SEQUENCE [LARGE SCALE GENOMIC DNA]</scope>
    <source>
        <strain evidence="1 2">WL359</strain>
    </source>
</reference>
<evidence type="ECO:0000313" key="2">
    <source>
        <dbReference type="Proteomes" id="UP001555342"/>
    </source>
</evidence>
<protein>
    <submittedName>
        <fullName evidence="1">DUF4225 domain-containing protein</fullName>
    </submittedName>
</protein>
<gene>
    <name evidence="1" type="ORF">AB1E22_18225</name>
</gene>
<evidence type="ECO:0000313" key="1">
    <source>
        <dbReference type="EMBL" id="MEW7314607.1"/>
    </source>
</evidence>
<proteinExistence type="predicted"/>
<accession>A0ABV3NYH6</accession>
<organism evidence="1 2">
    <name type="scientific">Buttiauxella gaviniae</name>
    <dbReference type="NCBI Taxonomy" id="82990"/>
    <lineage>
        <taxon>Bacteria</taxon>
        <taxon>Pseudomonadati</taxon>
        <taxon>Pseudomonadota</taxon>
        <taxon>Gammaproteobacteria</taxon>
        <taxon>Enterobacterales</taxon>
        <taxon>Enterobacteriaceae</taxon>
        <taxon>Buttiauxella</taxon>
    </lineage>
</organism>
<dbReference type="RefSeq" id="WP_367596639.1">
    <property type="nucleotide sequence ID" value="NZ_JBFMVT010000002.1"/>
</dbReference>
<dbReference type="InterPro" id="IPR025320">
    <property type="entry name" value="DUF4225"/>
</dbReference>
<comment type="caution">
    <text evidence="1">The sequence shown here is derived from an EMBL/GenBank/DDBJ whole genome shotgun (WGS) entry which is preliminary data.</text>
</comment>